<gene>
    <name evidence="3" type="ORF">GCK72_010937</name>
</gene>
<dbReference type="Proteomes" id="UP000483820">
    <property type="component" value="Chromosome III"/>
</dbReference>
<dbReference type="GeneID" id="9811753"/>
<dbReference type="GO" id="GO:0046983">
    <property type="term" value="F:protein dimerization activity"/>
    <property type="evidence" value="ECO:0007669"/>
    <property type="project" value="InterPro"/>
</dbReference>
<protein>
    <recommendedName>
        <fullName evidence="2">BHLH domain-containing protein</fullName>
    </recommendedName>
</protein>
<dbReference type="RefSeq" id="XP_003111812.2">
    <property type="nucleotide sequence ID" value="XM_003111764.2"/>
</dbReference>
<dbReference type="PROSITE" id="PS50888">
    <property type="entry name" value="BHLH"/>
    <property type="match status" value="1"/>
</dbReference>
<proteinExistence type="predicted"/>
<accession>A0A6A5H6F6</accession>
<dbReference type="CTD" id="9811753"/>
<evidence type="ECO:0000313" key="4">
    <source>
        <dbReference type="Proteomes" id="UP000483820"/>
    </source>
</evidence>
<organism evidence="3 4">
    <name type="scientific">Caenorhabditis remanei</name>
    <name type="common">Caenorhabditis vulgaris</name>
    <dbReference type="NCBI Taxonomy" id="31234"/>
    <lineage>
        <taxon>Eukaryota</taxon>
        <taxon>Metazoa</taxon>
        <taxon>Ecdysozoa</taxon>
        <taxon>Nematoda</taxon>
        <taxon>Chromadorea</taxon>
        <taxon>Rhabditida</taxon>
        <taxon>Rhabditina</taxon>
        <taxon>Rhabditomorpha</taxon>
        <taxon>Rhabditoidea</taxon>
        <taxon>Rhabditidae</taxon>
        <taxon>Peloderinae</taxon>
        <taxon>Caenorhabditis</taxon>
    </lineage>
</organism>
<comment type="caution">
    <text evidence="3">The sequence shown here is derived from an EMBL/GenBank/DDBJ whole genome shotgun (WGS) entry which is preliminary data.</text>
</comment>
<dbReference type="Pfam" id="PF00010">
    <property type="entry name" value="HLH"/>
    <property type="match status" value="1"/>
</dbReference>
<dbReference type="InterPro" id="IPR011598">
    <property type="entry name" value="bHLH_dom"/>
</dbReference>
<feature type="domain" description="BHLH" evidence="2">
    <location>
        <begin position="88"/>
        <end position="142"/>
    </location>
</feature>
<dbReference type="KEGG" id="crq:GCK72_010937"/>
<feature type="compositionally biased region" description="Acidic residues" evidence="1">
    <location>
        <begin position="265"/>
        <end position="279"/>
    </location>
</feature>
<dbReference type="InterPro" id="IPR036638">
    <property type="entry name" value="HLH_DNA-bd_sf"/>
</dbReference>
<sequence>MESTSPDGQKMKSRKCLTEERRAQAFKTTTESIKQELIQKGYGKREDLTSQPAVLMRVAEILSGDDLKAKFPVQPRRKCNGGKMPREEEKLAKAAREQIRRNKKNHAIHSLREFINRKELGDGSSMEQLDVVEIILEHIKTLPINEKVDAQLENVEEDHLSTTTSPGFPTHVPTPPIANLDTVQPPVHTPGLPNILQNGLPLQPMPMFNFLLPPTPFRMMPVMMNPAAIQFKLQYQKILQNMNQNTENNEEEEESSSAAIAQPADDSDESEEEDVDLLN</sequence>
<evidence type="ECO:0000259" key="2">
    <source>
        <dbReference type="PROSITE" id="PS50888"/>
    </source>
</evidence>
<evidence type="ECO:0000313" key="3">
    <source>
        <dbReference type="EMBL" id="KAF1762675.1"/>
    </source>
</evidence>
<dbReference type="AlphaFoldDB" id="A0A6A5H6F6"/>
<feature type="region of interest" description="Disordered" evidence="1">
    <location>
        <begin position="244"/>
        <end position="279"/>
    </location>
</feature>
<dbReference type="SUPFAM" id="SSF47459">
    <property type="entry name" value="HLH, helix-loop-helix DNA-binding domain"/>
    <property type="match status" value="1"/>
</dbReference>
<dbReference type="EMBL" id="WUAV01000003">
    <property type="protein sequence ID" value="KAF1762675.1"/>
    <property type="molecule type" value="Genomic_DNA"/>
</dbReference>
<reference evidence="3 4" key="1">
    <citation type="submission" date="2019-12" db="EMBL/GenBank/DDBJ databases">
        <title>Chromosome-level assembly of the Caenorhabditis remanei genome.</title>
        <authorList>
            <person name="Teterina A.A."/>
            <person name="Willis J.H."/>
            <person name="Phillips P.C."/>
        </authorList>
    </citation>
    <scope>NUCLEOTIDE SEQUENCE [LARGE SCALE GENOMIC DNA]</scope>
    <source>
        <strain evidence="3 4">PX506</strain>
        <tissue evidence="3">Whole organism</tissue>
    </source>
</reference>
<evidence type="ECO:0000256" key="1">
    <source>
        <dbReference type="SAM" id="MobiDB-lite"/>
    </source>
</evidence>
<name>A0A6A5H6F6_CAERE</name>